<protein>
    <submittedName>
        <fullName evidence="10">DedA family protein</fullName>
    </submittedName>
</protein>
<evidence type="ECO:0000256" key="2">
    <source>
        <dbReference type="ARBA" id="ARBA00010792"/>
    </source>
</evidence>
<feature type="transmembrane region" description="Helical" evidence="7">
    <location>
        <begin position="131"/>
        <end position="152"/>
    </location>
</feature>
<comment type="subcellular location">
    <subcellularLocation>
        <location evidence="1 7">Cell membrane</location>
        <topology evidence="1 7">Multi-pass membrane protein</topology>
    </subcellularLocation>
</comment>
<sequence>MGETSVFIGLVLPGETLVLFAAALAGGGHLNPFGLAFVVVTGAMVGDSVGYWVGRWYVRTPAAERLRQWAGRRRLPGRLRDRFPLRSGNERAHDFLRRHGGSAVFTGRFVGFVRSFLPFAAGAAGMPYRRFLPYTIAASLIWGTGSVAIGYSLGASAGALLDNAGMAAVVGVAAVATVAFLAHRFHRRRGQAADFRRARRSVASSVLADEVPGTLQPDPAAVHPGEGAERLPGGP</sequence>
<reference evidence="10 11" key="1">
    <citation type="submission" date="2019-04" db="EMBL/GenBank/DDBJ databases">
        <title>Streptomyces oryziradicis sp. nov., a novel actinomycete isolated from rhizosphere soil of rice (Oryza sativa L.).</title>
        <authorList>
            <person name="Li C."/>
        </authorList>
    </citation>
    <scope>NUCLEOTIDE SEQUENCE [LARGE SCALE GENOMIC DNA]</scope>
    <source>
        <strain evidence="10 11">NEAU-C40</strain>
    </source>
</reference>
<evidence type="ECO:0000256" key="1">
    <source>
        <dbReference type="ARBA" id="ARBA00004651"/>
    </source>
</evidence>
<dbReference type="OrthoDB" id="9813426at2"/>
<dbReference type="Proteomes" id="UP000305778">
    <property type="component" value="Unassembled WGS sequence"/>
</dbReference>
<dbReference type="PANTHER" id="PTHR30353">
    <property type="entry name" value="INNER MEMBRANE PROTEIN DEDA-RELATED"/>
    <property type="match status" value="1"/>
</dbReference>
<keyword evidence="4 7" id="KW-0812">Transmembrane</keyword>
<evidence type="ECO:0000313" key="11">
    <source>
        <dbReference type="Proteomes" id="UP000305778"/>
    </source>
</evidence>
<gene>
    <name evidence="10" type="ORF">FCI23_26390</name>
</gene>
<feature type="transmembrane region" description="Helical" evidence="7">
    <location>
        <begin position="164"/>
        <end position="182"/>
    </location>
</feature>
<feature type="domain" description="VTT" evidence="9">
    <location>
        <begin position="12"/>
        <end position="151"/>
    </location>
</feature>
<feature type="transmembrane region" description="Helical" evidence="7">
    <location>
        <begin position="33"/>
        <end position="53"/>
    </location>
</feature>
<evidence type="ECO:0000256" key="7">
    <source>
        <dbReference type="RuleBase" id="RU367016"/>
    </source>
</evidence>
<evidence type="ECO:0000259" key="9">
    <source>
        <dbReference type="Pfam" id="PF09335"/>
    </source>
</evidence>
<evidence type="ECO:0000256" key="4">
    <source>
        <dbReference type="ARBA" id="ARBA00022692"/>
    </source>
</evidence>
<comment type="caution">
    <text evidence="10">The sequence shown here is derived from an EMBL/GenBank/DDBJ whole genome shotgun (WGS) entry which is preliminary data.</text>
</comment>
<keyword evidence="6 7" id="KW-0472">Membrane</keyword>
<dbReference type="GO" id="GO:0005886">
    <property type="term" value="C:plasma membrane"/>
    <property type="evidence" value="ECO:0007669"/>
    <property type="project" value="UniProtKB-SubCell"/>
</dbReference>
<dbReference type="Pfam" id="PF09335">
    <property type="entry name" value="VTT_dom"/>
    <property type="match status" value="1"/>
</dbReference>
<evidence type="ECO:0000256" key="3">
    <source>
        <dbReference type="ARBA" id="ARBA00022475"/>
    </source>
</evidence>
<evidence type="ECO:0000313" key="10">
    <source>
        <dbReference type="EMBL" id="TKA08753.1"/>
    </source>
</evidence>
<dbReference type="AlphaFoldDB" id="A0A4U0SI43"/>
<proteinExistence type="inferred from homology"/>
<evidence type="ECO:0000256" key="6">
    <source>
        <dbReference type="ARBA" id="ARBA00023136"/>
    </source>
</evidence>
<name>A0A4U0SI43_9ACTN</name>
<keyword evidence="11" id="KW-1185">Reference proteome</keyword>
<evidence type="ECO:0000256" key="5">
    <source>
        <dbReference type="ARBA" id="ARBA00022989"/>
    </source>
</evidence>
<feature type="region of interest" description="Disordered" evidence="8">
    <location>
        <begin position="211"/>
        <end position="235"/>
    </location>
</feature>
<comment type="similarity">
    <text evidence="2 7">Belongs to the DedA family.</text>
</comment>
<organism evidence="10 11">
    <name type="scientific">Actinacidiphila oryziradicis</name>
    <dbReference type="NCBI Taxonomy" id="2571141"/>
    <lineage>
        <taxon>Bacteria</taxon>
        <taxon>Bacillati</taxon>
        <taxon>Actinomycetota</taxon>
        <taxon>Actinomycetes</taxon>
        <taxon>Kitasatosporales</taxon>
        <taxon>Streptomycetaceae</taxon>
        <taxon>Actinacidiphila</taxon>
    </lineage>
</organism>
<accession>A0A4U0SI43</accession>
<keyword evidence="5 7" id="KW-1133">Transmembrane helix</keyword>
<dbReference type="InterPro" id="IPR032818">
    <property type="entry name" value="DedA-like"/>
</dbReference>
<feature type="transmembrane region" description="Helical" evidence="7">
    <location>
        <begin position="6"/>
        <end position="26"/>
    </location>
</feature>
<evidence type="ECO:0000256" key="8">
    <source>
        <dbReference type="SAM" id="MobiDB-lite"/>
    </source>
</evidence>
<dbReference type="EMBL" id="SUMC01000028">
    <property type="protein sequence ID" value="TKA08753.1"/>
    <property type="molecule type" value="Genomic_DNA"/>
</dbReference>
<keyword evidence="3 7" id="KW-1003">Cell membrane</keyword>
<dbReference type="InterPro" id="IPR032816">
    <property type="entry name" value="VTT_dom"/>
</dbReference>
<dbReference type="PANTHER" id="PTHR30353:SF15">
    <property type="entry name" value="INNER MEMBRANE PROTEIN YABI"/>
    <property type="match status" value="1"/>
</dbReference>